<comment type="similarity">
    <text evidence="2 6">Belongs to the SURF1 family.</text>
</comment>
<keyword evidence="4" id="KW-1133">Transmembrane helix</keyword>
<dbReference type="CDD" id="cd06662">
    <property type="entry name" value="SURF1"/>
    <property type="match status" value="1"/>
</dbReference>
<dbReference type="GO" id="GO:0005743">
    <property type="term" value="C:mitochondrial inner membrane"/>
    <property type="evidence" value="ECO:0007669"/>
    <property type="project" value="UniProtKB-SubCell"/>
</dbReference>
<evidence type="ECO:0000256" key="5">
    <source>
        <dbReference type="ARBA" id="ARBA00023136"/>
    </source>
</evidence>
<dbReference type="EMBL" id="CP045890">
    <property type="protein sequence ID" value="QQP55679.1"/>
    <property type="molecule type" value="Genomic_DNA"/>
</dbReference>
<keyword evidence="6" id="KW-0496">Mitochondrion</keyword>
<keyword evidence="8" id="KW-1185">Reference proteome</keyword>
<proteinExistence type="inferred from homology"/>
<evidence type="ECO:0000313" key="8">
    <source>
        <dbReference type="Proteomes" id="UP000595437"/>
    </source>
</evidence>
<evidence type="ECO:0000256" key="6">
    <source>
        <dbReference type="RuleBase" id="RU363076"/>
    </source>
</evidence>
<comment type="subcellular location">
    <subcellularLocation>
        <location evidence="1">Membrane</location>
    </subcellularLocation>
    <subcellularLocation>
        <location evidence="6">Mitochondrion inner membrane</location>
        <topology evidence="6">Multi-pass membrane protein</topology>
    </subcellularLocation>
</comment>
<dbReference type="OrthoDB" id="10040024at2759"/>
<accession>A0A7T8KGX5</accession>
<dbReference type="InterPro" id="IPR045214">
    <property type="entry name" value="Surf1/Surf4"/>
</dbReference>
<organism evidence="7 8">
    <name type="scientific">Caligus rogercresseyi</name>
    <name type="common">Sea louse</name>
    <dbReference type="NCBI Taxonomy" id="217165"/>
    <lineage>
        <taxon>Eukaryota</taxon>
        <taxon>Metazoa</taxon>
        <taxon>Ecdysozoa</taxon>
        <taxon>Arthropoda</taxon>
        <taxon>Crustacea</taxon>
        <taxon>Multicrustacea</taxon>
        <taxon>Hexanauplia</taxon>
        <taxon>Copepoda</taxon>
        <taxon>Siphonostomatoida</taxon>
        <taxon>Caligidae</taxon>
        <taxon>Caligus</taxon>
    </lineage>
</organism>
<keyword evidence="3" id="KW-0812">Transmembrane</keyword>
<evidence type="ECO:0000256" key="4">
    <source>
        <dbReference type="ARBA" id="ARBA00022989"/>
    </source>
</evidence>
<dbReference type="PANTHER" id="PTHR23427">
    <property type="entry name" value="SURFEIT LOCUS PROTEIN"/>
    <property type="match status" value="1"/>
</dbReference>
<evidence type="ECO:0000256" key="1">
    <source>
        <dbReference type="ARBA" id="ARBA00004370"/>
    </source>
</evidence>
<name>A0A7T8KGX5_CALRO</name>
<evidence type="ECO:0000313" key="7">
    <source>
        <dbReference type="EMBL" id="QQP55679.1"/>
    </source>
</evidence>
<keyword evidence="6" id="KW-0999">Mitochondrion inner membrane</keyword>
<dbReference type="InterPro" id="IPR002994">
    <property type="entry name" value="Surf1/Shy1"/>
</dbReference>
<reference evidence="8" key="1">
    <citation type="submission" date="2021-01" db="EMBL/GenBank/DDBJ databases">
        <title>Caligus Genome Assembly.</title>
        <authorList>
            <person name="Gallardo-Escarate C."/>
        </authorList>
    </citation>
    <scope>NUCLEOTIDE SEQUENCE [LARGE SCALE GENOMIC DNA]</scope>
</reference>
<sequence>MDKLQSIYFDRFDNSLRGPVSSSTKAKKPNWKNVNTSSFEPSSLVLLTVPIATFALGVWQTKRRSWKLNLIDELEVSGKRPATELPSTAKECLESEYQKVRVKGTFDYSRSVLVGPRSIIKDGGDVHSSKGILGSHDSSGWWKINAFTLSDRDETILVNRGWIPLKSQKGFERGEQEGEVELVGILRKSERKNQYTPPIDIEDEVIHT</sequence>
<dbReference type="PROSITE" id="PS50895">
    <property type="entry name" value="SURF1"/>
    <property type="match status" value="1"/>
</dbReference>
<keyword evidence="5" id="KW-0472">Membrane</keyword>
<gene>
    <name evidence="7" type="ORF">FKW44_000099</name>
</gene>
<dbReference type="Pfam" id="PF02104">
    <property type="entry name" value="SURF1"/>
    <property type="match status" value="1"/>
</dbReference>
<comment type="function">
    <text evidence="6">Probably involved in the biogenesis of the COX complex.</text>
</comment>
<dbReference type="AlphaFoldDB" id="A0A7T8KGX5"/>
<dbReference type="PANTHER" id="PTHR23427:SF2">
    <property type="entry name" value="SURFEIT LOCUS PROTEIN 1"/>
    <property type="match status" value="1"/>
</dbReference>
<evidence type="ECO:0000256" key="2">
    <source>
        <dbReference type="ARBA" id="ARBA00007165"/>
    </source>
</evidence>
<feature type="non-terminal residue" evidence="7">
    <location>
        <position position="208"/>
    </location>
</feature>
<dbReference type="Proteomes" id="UP000595437">
    <property type="component" value="Chromosome 1"/>
</dbReference>
<evidence type="ECO:0000256" key="3">
    <source>
        <dbReference type="ARBA" id="ARBA00022692"/>
    </source>
</evidence>
<protein>
    <recommendedName>
        <fullName evidence="6">SURF1-like protein</fullName>
    </recommendedName>
</protein>